<feature type="compositionally biased region" description="Polar residues" evidence="3">
    <location>
        <begin position="85"/>
        <end position="97"/>
    </location>
</feature>
<dbReference type="Proteomes" id="UP000193560">
    <property type="component" value="Unassembled WGS sequence"/>
</dbReference>
<organism evidence="5 6">
    <name type="scientific">Absidia repens</name>
    <dbReference type="NCBI Taxonomy" id="90262"/>
    <lineage>
        <taxon>Eukaryota</taxon>
        <taxon>Fungi</taxon>
        <taxon>Fungi incertae sedis</taxon>
        <taxon>Mucoromycota</taxon>
        <taxon>Mucoromycotina</taxon>
        <taxon>Mucoromycetes</taxon>
        <taxon>Mucorales</taxon>
        <taxon>Cunninghamellaceae</taxon>
        <taxon>Absidia</taxon>
    </lineage>
</organism>
<evidence type="ECO:0000313" key="6">
    <source>
        <dbReference type="Proteomes" id="UP000193560"/>
    </source>
</evidence>
<feature type="region of interest" description="Disordered" evidence="3">
    <location>
        <begin position="1"/>
        <end position="20"/>
    </location>
</feature>
<feature type="compositionally biased region" description="Basic and acidic residues" evidence="3">
    <location>
        <begin position="58"/>
        <end position="74"/>
    </location>
</feature>
<protein>
    <recommendedName>
        <fullName evidence="4">HTH La-type RNA-binding domain-containing protein</fullName>
    </recommendedName>
</protein>
<dbReference type="GO" id="GO:0048255">
    <property type="term" value="P:mRNA stabilization"/>
    <property type="evidence" value="ECO:0007669"/>
    <property type="project" value="InterPro"/>
</dbReference>
<dbReference type="InterPro" id="IPR036388">
    <property type="entry name" value="WH-like_DNA-bd_sf"/>
</dbReference>
<evidence type="ECO:0000313" key="5">
    <source>
        <dbReference type="EMBL" id="ORZ09927.1"/>
    </source>
</evidence>
<proteinExistence type="predicted"/>
<keyword evidence="6" id="KW-1185">Reference proteome</keyword>
<feature type="region of interest" description="Disordered" evidence="3">
    <location>
        <begin position="39"/>
        <end position="204"/>
    </location>
</feature>
<dbReference type="GO" id="GO:0005829">
    <property type="term" value="C:cytosol"/>
    <property type="evidence" value="ECO:0007669"/>
    <property type="project" value="TreeGrafter"/>
</dbReference>
<dbReference type="InterPro" id="IPR006607">
    <property type="entry name" value="DM15"/>
</dbReference>
<dbReference type="CDD" id="cd07323">
    <property type="entry name" value="LAM"/>
    <property type="match status" value="1"/>
</dbReference>
<dbReference type="InterPro" id="IPR036390">
    <property type="entry name" value="WH_DNA-bd_sf"/>
</dbReference>
<feature type="compositionally biased region" description="Polar residues" evidence="3">
    <location>
        <begin position="192"/>
        <end position="202"/>
    </location>
</feature>
<dbReference type="GO" id="GO:0010494">
    <property type="term" value="C:cytoplasmic stress granule"/>
    <property type="evidence" value="ECO:0007669"/>
    <property type="project" value="TreeGrafter"/>
</dbReference>
<feature type="region of interest" description="Disordered" evidence="3">
    <location>
        <begin position="472"/>
        <end position="498"/>
    </location>
</feature>
<dbReference type="InterPro" id="IPR006630">
    <property type="entry name" value="La_HTH"/>
</dbReference>
<dbReference type="Pfam" id="PF21071">
    <property type="entry name" value="LARP1_HEAT"/>
    <property type="match status" value="1"/>
</dbReference>
<feature type="compositionally biased region" description="Basic and acidic residues" evidence="3">
    <location>
        <begin position="124"/>
        <end position="141"/>
    </location>
</feature>
<evidence type="ECO:0000256" key="2">
    <source>
        <dbReference type="PROSITE-ProRule" id="PRU00332"/>
    </source>
</evidence>
<sequence>MVNTTTANPPIEETENTSVEAQVVPAPIPKVNPWQMKESVNATAVHEKEESSWPAPKEALEKQDKEEVKEEKPIVPKAKGRGTPYTPTITHSTSTPRLGTGRGNSSSNKKSSTARKPRRATQPTKEKETNGKESTTKEVANDKVNGTTTTETNTLTSQPTTPTPRALNKGSTTHSQQKERAHSSSSRRHPRNGNNQQRSYNNRRPVMVHEDVLKMYIAQQIEYYFSIDNLCKDIFLRKQMDTNGYIDLSFLANFNRVKNLSTDLSLIQSALSQSEVVEITPENKIRKREGWQMWVLPPQNNNIGPTTSATKDIVNNTSTPAPISASNNTAKSTPSKPSAAPIPTLPTSMKQSTAPSKPKVKNDEEDDLFDFDDEWVDGSRPNTVKKYYLSDDDSEFDDEDDDDNVDDDMIARIMIVTQRKRDRTHTSFDRSKMNDEISDMINEGLYQYESGLGGGASKSKNEKVATIDREHFNKQKEESTAEAKPIKQQQAPRFYPVQPESLPSSAFYSGSLRSAAATPSSLTMSSAGNNNKKVDHADVGWVLSDQPYHPSDIASSLSKSIELGSSMDMAHSIPNFQHPSHSLLREKGFVQHKYHKYHAKALKERKQVGVGQSQEMNTLFRFWSHFLRDHFNKRMYREFKKLAVEDANQDYRYGLECIFRFYSYGLEKRFRKDVFDDFQELTLMDVEHGHLYGLEKFWAYLHYRKESKKTKQCKVDDRLKELLAKYHSLDDFKQAGALKKDVEGPYKVPNHSKPRGSISGALA</sequence>
<feature type="compositionally biased region" description="Polar residues" evidence="3">
    <location>
        <begin position="345"/>
        <end position="355"/>
    </location>
</feature>
<dbReference type="PANTHER" id="PTHR22792">
    <property type="entry name" value="LUPUS LA PROTEIN-RELATED"/>
    <property type="match status" value="1"/>
</dbReference>
<dbReference type="OrthoDB" id="340227at2759"/>
<dbReference type="STRING" id="90262.A0A1X2I5N2"/>
<dbReference type="PROSITE" id="PS50961">
    <property type="entry name" value="HTH_LA"/>
    <property type="match status" value="1"/>
</dbReference>
<evidence type="ECO:0000256" key="1">
    <source>
        <dbReference type="ARBA" id="ARBA00022884"/>
    </source>
</evidence>
<comment type="caution">
    <text evidence="5">The sequence shown here is derived from an EMBL/GenBank/DDBJ whole genome shotgun (WGS) entry which is preliminary data.</text>
</comment>
<feature type="region of interest" description="Disordered" evidence="3">
    <location>
        <begin position="743"/>
        <end position="763"/>
    </location>
</feature>
<feature type="compositionally biased region" description="Polar residues" evidence="3">
    <location>
        <begin position="299"/>
        <end position="336"/>
    </location>
</feature>
<dbReference type="EMBL" id="MCGE01000026">
    <property type="protein sequence ID" value="ORZ09927.1"/>
    <property type="molecule type" value="Genomic_DNA"/>
</dbReference>
<accession>A0A1X2I5N2</accession>
<dbReference type="AlphaFoldDB" id="A0A1X2I5N2"/>
<dbReference type="SMART" id="SM00684">
    <property type="entry name" value="DM15"/>
    <property type="match status" value="3"/>
</dbReference>
<dbReference type="InterPro" id="IPR045180">
    <property type="entry name" value="La_dom_prot"/>
</dbReference>
<reference evidence="5 6" key="1">
    <citation type="submission" date="2016-07" db="EMBL/GenBank/DDBJ databases">
        <title>Pervasive Adenine N6-methylation of Active Genes in Fungi.</title>
        <authorList>
            <consortium name="DOE Joint Genome Institute"/>
            <person name="Mondo S.J."/>
            <person name="Dannebaum R.O."/>
            <person name="Kuo R.C."/>
            <person name="Labutti K."/>
            <person name="Haridas S."/>
            <person name="Kuo A."/>
            <person name="Salamov A."/>
            <person name="Ahrendt S.R."/>
            <person name="Lipzen A."/>
            <person name="Sullivan W."/>
            <person name="Andreopoulos W.B."/>
            <person name="Clum A."/>
            <person name="Lindquist E."/>
            <person name="Daum C."/>
            <person name="Ramamoorthy G.K."/>
            <person name="Gryganskyi A."/>
            <person name="Culley D."/>
            <person name="Magnuson J.K."/>
            <person name="James T.Y."/>
            <person name="O'Malley M.A."/>
            <person name="Stajich J.E."/>
            <person name="Spatafora J.W."/>
            <person name="Visel A."/>
            <person name="Grigoriev I.V."/>
        </authorList>
    </citation>
    <scope>NUCLEOTIDE SEQUENCE [LARGE SCALE GENOMIC DNA]</scope>
    <source>
        <strain evidence="5 6">NRRL 1336</strain>
    </source>
</reference>
<evidence type="ECO:0000256" key="3">
    <source>
        <dbReference type="SAM" id="MobiDB-lite"/>
    </source>
</evidence>
<name>A0A1X2I5N2_9FUNG</name>
<dbReference type="Pfam" id="PF05383">
    <property type="entry name" value="La"/>
    <property type="match status" value="1"/>
</dbReference>
<dbReference type="PANTHER" id="PTHR22792:SF132">
    <property type="entry name" value="LA-RELATED PROTEIN 1"/>
    <property type="match status" value="1"/>
</dbReference>
<dbReference type="FunFam" id="1.10.10.10:FF:000131">
    <property type="entry name" value="la-related protein 1B isoform X2"/>
    <property type="match status" value="1"/>
</dbReference>
<keyword evidence="1 2" id="KW-0694">RNA-binding</keyword>
<feature type="compositionally biased region" description="Basic and acidic residues" evidence="3">
    <location>
        <begin position="472"/>
        <end position="485"/>
    </location>
</feature>
<dbReference type="SUPFAM" id="SSF46785">
    <property type="entry name" value="Winged helix' DNA-binding domain"/>
    <property type="match status" value="1"/>
</dbReference>
<dbReference type="SMART" id="SM00715">
    <property type="entry name" value="LA"/>
    <property type="match status" value="1"/>
</dbReference>
<feature type="domain" description="HTH La-type RNA-binding" evidence="4">
    <location>
        <begin position="207"/>
        <end position="297"/>
    </location>
</feature>
<dbReference type="Gene3D" id="1.10.10.10">
    <property type="entry name" value="Winged helix-like DNA-binding domain superfamily/Winged helix DNA-binding domain"/>
    <property type="match status" value="1"/>
</dbReference>
<feature type="region of interest" description="Disordered" evidence="3">
    <location>
        <begin position="299"/>
        <end position="365"/>
    </location>
</feature>
<gene>
    <name evidence="5" type="ORF">BCR42DRAFT_117618</name>
</gene>
<dbReference type="GO" id="GO:0000339">
    <property type="term" value="F:RNA cap binding"/>
    <property type="evidence" value="ECO:0007669"/>
    <property type="project" value="InterPro"/>
</dbReference>
<dbReference type="GO" id="GO:0045727">
    <property type="term" value="P:positive regulation of translation"/>
    <property type="evidence" value="ECO:0007669"/>
    <property type="project" value="TreeGrafter"/>
</dbReference>
<evidence type="ECO:0000259" key="4">
    <source>
        <dbReference type="PROSITE" id="PS50961"/>
    </source>
</evidence>
<feature type="compositionally biased region" description="Low complexity" evidence="3">
    <location>
        <begin position="147"/>
        <end position="164"/>
    </location>
</feature>